<comment type="caution">
    <text evidence="1">The sequence shown here is derived from an EMBL/GenBank/DDBJ whole genome shotgun (WGS) entry which is preliminary data.</text>
</comment>
<dbReference type="EMBL" id="NVUL01000006">
    <property type="protein sequence ID" value="PCI81176.1"/>
    <property type="molecule type" value="Genomic_DNA"/>
</dbReference>
<reference evidence="2" key="1">
    <citation type="submission" date="2017-08" db="EMBL/GenBank/DDBJ databases">
        <title>A dynamic microbial community with high functional redundancy inhabits the cold, oxic subseafloor aquifer.</title>
        <authorList>
            <person name="Tully B.J."/>
            <person name="Wheat C.G."/>
            <person name="Glazer B.T."/>
            <person name="Huber J.A."/>
        </authorList>
    </citation>
    <scope>NUCLEOTIDE SEQUENCE [LARGE SCALE GENOMIC DNA]</scope>
</reference>
<gene>
    <name evidence="1" type="ORF">COB20_02095</name>
</gene>
<name>A0A2A4XFB6_9GAMM</name>
<protein>
    <submittedName>
        <fullName evidence="1">Uncharacterized protein</fullName>
    </submittedName>
</protein>
<dbReference type="Proteomes" id="UP000218767">
    <property type="component" value="Unassembled WGS sequence"/>
</dbReference>
<dbReference type="AlphaFoldDB" id="A0A2A4XFB6"/>
<organism evidence="1 2">
    <name type="scientific">SAR86 cluster bacterium</name>
    <dbReference type="NCBI Taxonomy" id="2030880"/>
    <lineage>
        <taxon>Bacteria</taxon>
        <taxon>Pseudomonadati</taxon>
        <taxon>Pseudomonadota</taxon>
        <taxon>Gammaproteobacteria</taxon>
        <taxon>SAR86 cluster</taxon>
    </lineage>
</organism>
<evidence type="ECO:0000313" key="2">
    <source>
        <dbReference type="Proteomes" id="UP000218767"/>
    </source>
</evidence>
<accession>A0A2A4XFB6</accession>
<proteinExistence type="predicted"/>
<evidence type="ECO:0000313" key="1">
    <source>
        <dbReference type="EMBL" id="PCI81176.1"/>
    </source>
</evidence>
<sequence length="75" mass="8240">MLCKILSKRLPIHQRISSELADGGIKSQNNKAFLNPGCIIISWLSAPNQADGADYVAQPSFLLLKLREKRFTVGG</sequence>